<keyword evidence="1 2" id="KW-0732">Signal</keyword>
<accession>A0A854WD27</accession>
<evidence type="ECO:0008006" key="5">
    <source>
        <dbReference type="Google" id="ProtNLM"/>
    </source>
</evidence>
<dbReference type="RefSeq" id="WP_096633585.1">
    <property type="nucleotide sequence ID" value="NZ_JAYEVX010000007.1"/>
</dbReference>
<organism evidence="3 4">
    <name type="scientific">Streptococcus parauberis</name>
    <dbReference type="NCBI Taxonomy" id="1348"/>
    <lineage>
        <taxon>Bacteria</taxon>
        <taxon>Bacillati</taxon>
        <taxon>Bacillota</taxon>
        <taxon>Bacilli</taxon>
        <taxon>Lactobacillales</taxon>
        <taxon>Streptococcaceae</taxon>
        <taxon>Streptococcus</taxon>
    </lineage>
</organism>
<feature type="chain" id="PRO_5032849701" description="Lipoprotein" evidence="2">
    <location>
        <begin position="21"/>
        <end position="207"/>
    </location>
</feature>
<evidence type="ECO:0000256" key="1">
    <source>
        <dbReference type="ARBA" id="ARBA00022729"/>
    </source>
</evidence>
<evidence type="ECO:0000313" key="4">
    <source>
        <dbReference type="Proteomes" id="UP000217465"/>
    </source>
</evidence>
<dbReference type="EMBL" id="NSGR01000008">
    <property type="protein sequence ID" value="PCH12475.1"/>
    <property type="molecule type" value="Genomic_DNA"/>
</dbReference>
<gene>
    <name evidence="3" type="ORF">A9Y57_01191</name>
</gene>
<name>A0A854WD27_9STRE</name>
<protein>
    <recommendedName>
        <fullName evidence="5">Lipoprotein</fullName>
    </recommendedName>
</protein>
<dbReference type="AlphaFoldDB" id="A0A854WD27"/>
<evidence type="ECO:0000313" key="3">
    <source>
        <dbReference type="EMBL" id="PCH12475.1"/>
    </source>
</evidence>
<dbReference type="Pfam" id="PF12978">
    <property type="entry name" value="DUF3862"/>
    <property type="match status" value="1"/>
</dbReference>
<dbReference type="Proteomes" id="UP000217465">
    <property type="component" value="Unassembled WGS sequence"/>
</dbReference>
<dbReference type="InterPro" id="IPR024418">
    <property type="entry name" value="DUF3862"/>
</dbReference>
<reference evidence="3 4" key="1">
    <citation type="submission" date="2016-06" db="EMBL/GenBank/DDBJ databases">
        <authorList>
            <person name="Haines A.N."/>
            <person name="Council K.R."/>
        </authorList>
    </citation>
    <scope>NUCLEOTIDE SEQUENCE [LARGE SCALE GENOMIC DNA]</scope>
    <source>
        <strain evidence="3 4">SP158-29</strain>
    </source>
</reference>
<proteinExistence type="predicted"/>
<comment type="caution">
    <text evidence="3">The sequence shown here is derived from an EMBL/GenBank/DDBJ whole genome shotgun (WGS) entry which is preliminary data.</text>
</comment>
<dbReference type="PROSITE" id="PS51257">
    <property type="entry name" value="PROKAR_LIPOPROTEIN"/>
    <property type="match status" value="1"/>
</dbReference>
<sequence length="207" mass="23406">MTIKKLVTILLIPTICLAVAACSNKSDIEKSKDDKTVLEDKKNQVAPQQDKRLAFDKIKVASAKDQFKGGSTLEELKVLYGEPTKHEQKPAGNVKLDIYSWTFDRVEITINMFQNSTIVKSIANFAFTRDLKISLKDYNKLKNGMTYNQVTKILTEPDDYTMASSSERDQIQAIWISGLKTNNRSANITLIFENDKLVSMSQKSLME</sequence>
<dbReference type="InterPro" id="IPR037873">
    <property type="entry name" value="BamE-like"/>
</dbReference>
<feature type="signal peptide" evidence="2">
    <location>
        <begin position="1"/>
        <end position="20"/>
    </location>
</feature>
<evidence type="ECO:0000256" key="2">
    <source>
        <dbReference type="SAM" id="SignalP"/>
    </source>
</evidence>
<dbReference type="Gene3D" id="3.30.1450.10">
    <property type="match status" value="2"/>
</dbReference>